<keyword evidence="10 12" id="KW-0739">Sodium transport</keyword>
<feature type="non-terminal residue" evidence="14">
    <location>
        <position position="1"/>
    </location>
</feature>
<reference evidence="14" key="1">
    <citation type="submission" date="2020-08" db="EMBL/GenBank/DDBJ databases">
        <title>Multicomponent nature underlies the extraordinary mechanical properties of spider dragline silk.</title>
        <authorList>
            <person name="Kono N."/>
            <person name="Nakamura H."/>
            <person name="Mori M."/>
            <person name="Yoshida Y."/>
            <person name="Ohtoshi R."/>
            <person name="Malay A.D."/>
            <person name="Moran D.A.P."/>
            <person name="Tomita M."/>
            <person name="Numata K."/>
            <person name="Arakawa K."/>
        </authorList>
    </citation>
    <scope>NUCLEOTIDE SEQUENCE</scope>
</reference>
<evidence type="ECO:0000256" key="3">
    <source>
        <dbReference type="ARBA" id="ARBA00022448"/>
    </source>
</evidence>
<evidence type="ECO:0000256" key="8">
    <source>
        <dbReference type="ARBA" id="ARBA00023065"/>
    </source>
</evidence>
<dbReference type="Pfam" id="PF00858">
    <property type="entry name" value="ASC"/>
    <property type="match status" value="1"/>
</dbReference>
<name>A0A8X6MW58_NEPPI</name>
<evidence type="ECO:0000256" key="2">
    <source>
        <dbReference type="ARBA" id="ARBA00007193"/>
    </source>
</evidence>
<comment type="caution">
    <text evidence="14">The sequence shown here is derived from an EMBL/GenBank/DDBJ whole genome shotgun (WGS) entry which is preliminary data.</text>
</comment>
<accession>A0A8X6MW58</accession>
<evidence type="ECO:0000256" key="5">
    <source>
        <dbReference type="ARBA" id="ARBA00022692"/>
    </source>
</evidence>
<comment type="similarity">
    <text evidence="2 12">Belongs to the amiloride-sensitive sodium channel (TC 1.A.6) family.</text>
</comment>
<dbReference type="Gene3D" id="2.60.470.10">
    <property type="entry name" value="Acid-sensing ion channels like domains"/>
    <property type="match status" value="1"/>
</dbReference>
<gene>
    <name evidence="14" type="primary">AVEN_158427_1</name>
    <name evidence="14" type="ORF">NPIL_423741</name>
</gene>
<evidence type="ECO:0000256" key="10">
    <source>
        <dbReference type="ARBA" id="ARBA00023201"/>
    </source>
</evidence>
<dbReference type="OrthoDB" id="10051479at2759"/>
<keyword evidence="15" id="KW-1185">Reference proteome</keyword>
<proteinExistence type="inferred from homology"/>
<keyword evidence="8 12" id="KW-0406">Ion transport</keyword>
<feature type="domain" description="Mutator-like transposase" evidence="13">
    <location>
        <begin position="78"/>
        <end position="219"/>
    </location>
</feature>
<keyword evidence="11 12" id="KW-0407">Ion channel</keyword>
<keyword evidence="4 12" id="KW-0894">Sodium channel</keyword>
<evidence type="ECO:0000313" key="14">
    <source>
        <dbReference type="EMBL" id="GFS81297.1"/>
    </source>
</evidence>
<keyword evidence="9" id="KW-0472">Membrane</keyword>
<comment type="subcellular location">
    <subcellularLocation>
        <location evidence="1">Membrane</location>
        <topology evidence="1">Multi-pass membrane protein</topology>
    </subcellularLocation>
</comment>
<dbReference type="PANTHER" id="PTHR11690">
    <property type="entry name" value="AMILORIDE-SENSITIVE SODIUM CHANNEL-RELATED"/>
    <property type="match status" value="1"/>
</dbReference>
<dbReference type="InterPro" id="IPR049012">
    <property type="entry name" value="Mutator_transp_dom"/>
</dbReference>
<evidence type="ECO:0000256" key="9">
    <source>
        <dbReference type="ARBA" id="ARBA00023136"/>
    </source>
</evidence>
<evidence type="ECO:0000256" key="7">
    <source>
        <dbReference type="ARBA" id="ARBA00023053"/>
    </source>
</evidence>
<evidence type="ECO:0000313" key="15">
    <source>
        <dbReference type="Proteomes" id="UP000887013"/>
    </source>
</evidence>
<evidence type="ECO:0000256" key="12">
    <source>
        <dbReference type="RuleBase" id="RU000679"/>
    </source>
</evidence>
<dbReference type="InterPro" id="IPR001873">
    <property type="entry name" value="ENaC"/>
</dbReference>
<keyword evidence="6" id="KW-1133">Transmembrane helix</keyword>
<evidence type="ECO:0000256" key="11">
    <source>
        <dbReference type="ARBA" id="ARBA00023303"/>
    </source>
</evidence>
<sequence length="393" mass="44862">MPRSRKVFKKRKGTFFKGRNITSSSNSTLDADVSNNDIKTDIKNPCAKERKIPDLNASFSTFEGNIGVINAIMNLNILSFVFKNDVRCKKCDNGMDMQVLKNNSGLAISFVLKCCVCPYRVEFSSSDYHEGTQRATVNTRYVYAMRSIGRGAEAGRMFCALMNLPQPPTRFAPYNKRLLNAVKLVSEETMQKATQEAVLENGSNNNIAVAVDGTWQKRVFTLEVEQVKRLEFPAVSICNFNRMRKFVLSRDAPLLLSERSSSFYCNAANDSERDEIKESLQQFYEMDEEWRWRKGHKPSDFMQKCLFHSRFCPRNRLSYFQNLRYGNCITFNKLNKEMETLAVSDVGPNTGLILELNLQSFFYHPSTKALGARVVIHLPNETPNPEDQGFNAN</sequence>
<dbReference type="Pfam" id="PF20700">
    <property type="entry name" value="Mutator"/>
    <property type="match status" value="1"/>
</dbReference>
<evidence type="ECO:0000256" key="1">
    <source>
        <dbReference type="ARBA" id="ARBA00004141"/>
    </source>
</evidence>
<keyword evidence="3 12" id="KW-0813">Transport</keyword>
<dbReference type="PANTHER" id="PTHR11690:SF248">
    <property type="entry name" value="PICKPOCKET 17, ISOFORM A"/>
    <property type="match status" value="1"/>
</dbReference>
<keyword evidence="7" id="KW-0915">Sodium</keyword>
<dbReference type="GO" id="GO:0005886">
    <property type="term" value="C:plasma membrane"/>
    <property type="evidence" value="ECO:0007669"/>
    <property type="project" value="TreeGrafter"/>
</dbReference>
<evidence type="ECO:0000259" key="13">
    <source>
        <dbReference type="Pfam" id="PF20700"/>
    </source>
</evidence>
<organism evidence="14 15">
    <name type="scientific">Nephila pilipes</name>
    <name type="common">Giant wood spider</name>
    <name type="synonym">Nephila maculata</name>
    <dbReference type="NCBI Taxonomy" id="299642"/>
    <lineage>
        <taxon>Eukaryota</taxon>
        <taxon>Metazoa</taxon>
        <taxon>Ecdysozoa</taxon>
        <taxon>Arthropoda</taxon>
        <taxon>Chelicerata</taxon>
        <taxon>Arachnida</taxon>
        <taxon>Araneae</taxon>
        <taxon>Araneomorphae</taxon>
        <taxon>Entelegynae</taxon>
        <taxon>Araneoidea</taxon>
        <taxon>Nephilidae</taxon>
        <taxon>Nephila</taxon>
    </lineage>
</organism>
<evidence type="ECO:0000256" key="6">
    <source>
        <dbReference type="ARBA" id="ARBA00022989"/>
    </source>
</evidence>
<dbReference type="Proteomes" id="UP000887013">
    <property type="component" value="Unassembled WGS sequence"/>
</dbReference>
<protein>
    <recommendedName>
        <fullName evidence="13">Mutator-like transposase domain-containing protein</fullName>
    </recommendedName>
</protein>
<keyword evidence="5 12" id="KW-0812">Transmembrane</keyword>
<evidence type="ECO:0000256" key="4">
    <source>
        <dbReference type="ARBA" id="ARBA00022461"/>
    </source>
</evidence>
<dbReference type="EMBL" id="BMAW01051581">
    <property type="protein sequence ID" value="GFS81297.1"/>
    <property type="molecule type" value="Genomic_DNA"/>
</dbReference>
<dbReference type="GO" id="GO:0015280">
    <property type="term" value="F:ligand-gated sodium channel activity"/>
    <property type="evidence" value="ECO:0007669"/>
    <property type="project" value="TreeGrafter"/>
</dbReference>
<dbReference type="AlphaFoldDB" id="A0A8X6MW58"/>
<dbReference type="PRINTS" id="PR01078">
    <property type="entry name" value="AMINACHANNEL"/>
</dbReference>